<feature type="transmembrane region" description="Helical" evidence="2">
    <location>
        <begin position="54"/>
        <end position="77"/>
    </location>
</feature>
<evidence type="ECO:0000256" key="2">
    <source>
        <dbReference type="SAM" id="Phobius"/>
    </source>
</evidence>
<evidence type="ECO:0000313" key="4">
    <source>
        <dbReference type="WBParaSite" id="scf7180000417072.g919"/>
    </source>
</evidence>
<proteinExistence type="predicted"/>
<keyword evidence="2" id="KW-0812">Transmembrane</keyword>
<dbReference type="AlphaFoldDB" id="A0A915NIL7"/>
<feature type="region of interest" description="Disordered" evidence="1">
    <location>
        <begin position="420"/>
        <end position="463"/>
    </location>
</feature>
<dbReference type="Gene3D" id="1.20.1070.10">
    <property type="entry name" value="Rhodopsin 7-helix transmembrane proteins"/>
    <property type="match status" value="1"/>
</dbReference>
<dbReference type="WBParaSite" id="scf7180000417072.g919">
    <property type="protein sequence ID" value="scf7180000417072.g919"/>
    <property type="gene ID" value="scf7180000417072.g919"/>
</dbReference>
<accession>A0A915NIL7</accession>
<protein>
    <submittedName>
        <fullName evidence="4">Uncharacterized protein</fullName>
    </submittedName>
</protein>
<evidence type="ECO:0000256" key="1">
    <source>
        <dbReference type="SAM" id="MobiDB-lite"/>
    </source>
</evidence>
<evidence type="ECO:0000313" key="3">
    <source>
        <dbReference type="Proteomes" id="UP000887560"/>
    </source>
</evidence>
<feature type="compositionally biased region" description="Low complexity" evidence="1">
    <location>
        <begin position="438"/>
        <end position="463"/>
    </location>
</feature>
<keyword evidence="2" id="KW-1133">Transmembrane helix</keyword>
<keyword evidence="2" id="KW-0472">Membrane</keyword>
<name>A0A915NIL7_9BILA</name>
<keyword evidence="3" id="KW-1185">Reference proteome</keyword>
<feature type="region of interest" description="Disordered" evidence="1">
    <location>
        <begin position="195"/>
        <end position="232"/>
    </location>
</feature>
<reference evidence="4" key="1">
    <citation type="submission" date="2022-11" db="UniProtKB">
        <authorList>
            <consortium name="WormBaseParasite"/>
        </authorList>
    </citation>
    <scope>IDENTIFICATION</scope>
</reference>
<dbReference type="Proteomes" id="UP000887560">
    <property type="component" value="Unplaced"/>
</dbReference>
<sequence length="491" mass="53203">NGTKYKLLMLGNKVIPSTTSTTEITTTKATPLLFGDCANHIEQERDCLFTNPDFMIGSSIFSFFVQCLAMIALYPVIFRSLREREKARDLRRKEQTIWTESALVLNALMGGARMARQIAKSLLKDQLLLELSVQTSLFPSPSEEDEEVTEKEVLQIDTLALPQSNVLPRIRNGNIGENIKNFQNQLLFNKAMSTTNNNNVNRRRSGGPADGPPAARPRIDPTLQNNNNIPTNNNNILNNTNTSSNNNNNSQLDIAAIIAAERQRATAAAATPQAAKLIQNLDLTTSLTSSNYIFCGNLTGRVSFVHRGPTARRSFDRADVLVDVGSANDLQVIGVYGYNQNAAKLQSLHINDVVKFTMLAVVEQNQERALWTGSVPYVLRFSKGSTLQIISQQQQTNNGNGVLPANNTLLNIANNNNTHNQLINGGNVEPAHGPPQDNLQLNNNGNGNQAGSGLARGSRANGNAAAGSGLHLSRANGNAAAGSGLHLVDLF</sequence>
<feature type="compositionally biased region" description="Low complexity" evidence="1">
    <location>
        <begin position="220"/>
        <end position="232"/>
    </location>
</feature>
<organism evidence="3 4">
    <name type="scientific">Meloidogyne floridensis</name>
    <dbReference type="NCBI Taxonomy" id="298350"/>
    <lineage>
        <taxon>Eukaryota</taxon>
        <taxon>Metazoa</taxon>
        <taxon>Ecdysozoa</taxon>
        <taxon>Nematoda</taxon>
        <taxon>Chromadorea</taxon>
        <taxon>Rhabditida</taxon>
        <taxon>Tylenchina</taxon>
        <taxon>Tylenchomorpha</taxon>
        <taxon>Tylenchoidea</taxon>
        <taxon>Meloidogynidae</taxon>
        <taxon>Meloidogyninae</taxon>
        <taxon>Meloidogyne</taxon>
    </lineage>
</organism>